<evidence type="ECO:0000313" key="1">
    <source>
        <dbReference type="EMBL" id="GKU89734.1"/>
    </source>
</evidence>
<keyword evidence="2" id="KW-1185">Reference proteome</keyword>
<reference evidence="1 2" key="1">
    <citation type="journal article" date="2021" name="Commun. Biol.">
        <title>The genome of Shorea leprosula (Dipterocarpaceae) highlights the ecological relevance of drought in aseasonal tropical rainforests.</title>
        <authorList>
            <person name="Ng K.K.S."/>
            <person name="Kobayashi M.J."/>
            <person name="Fawcett J.A."/>
            <person name="Hatakeyama M."/>
            <person name="Paape T."/>
            <person name="Ng C.H."/>
            <person name="Ang C.C."/>
            <person name="Tnah L.H."/>
            <person name="Lee C.T."/>
            <person name="Nishiyama T."/>
            <person name="Sese J."/>
            <person name="O'Brien M.J."/>
            <person name="Copetti D."/>
            <person name="Mohd Noor M.I."/>
            <person name="Ong R.C."/>
            <person name="Putra M."/>
            <person name="Sireger I.Z."/>
            <person name="Indrioko S."/>
            <person name="Kosugi Y."/>
            <person name="Izuno A."/>
            <person name="Isagi Y."/>
            <person name="Lee S.L."/>
            <person name="Shimizu K.K."/>
        </authorList>
    </citation>
    <scope>NUCLEOTIDE SEQUENCE [LARGE SCALE GENOMIC DNA]</scope>
    <source>
        <strain evidence="1">214</strain>
    </source>
</reference>
<dbReference type="Proteomes" id="UP001054252">
    <property type="component" value="Unassembled WGS sequence"/>
</dbReference>
<name>A0AAV5HUY4_9ROSI</name>
<accession>A0AAV5HUY4</accession>
<dbReference type="EMBL" id="BPVZ01000003">
    <property type="protein sequence ID" value="GKU89734.1"/>
    <property type="molecule type" value="Genomic_DNA"/>
</dbReference>
<organism evidence="1 2">
    <name type="scientific">Rubroshorea leprosula</name>
    <dbReference type="NCBI Taxonomy" id="152421"/>
    <lineage>
        <taxon>Eukaryota</taxon>
        <taxon>Viridiplantae</taxon>
        <taxon>Streptophyta</taxon>
        <taxon>Embryophyta</taxon>
        <taxon>Tracheophyta</taxon>
        <taxon>Spermatophyta</taxon>
        <taxon>Magnoliopsida</taxon>
        <taxon>eudicotyledons</taxon>
        <taxon>Gunneridae</taxon>
        <taxon>Pentapetalae</taxon>
        <taxon>rosids</taxon>
        <taxon>malvids</taxon>
        <taxon>Malvales</taxon>
        <taxon>Dipterocarpaceae</taxon>
        <taxon>Rubroshorea</taxon>
    </lineage>
</organism>
<protein>
    <submittedName>
        <fullName evidence="1">Uncharacterized protein</fullName>
    </submittedName>
</protein>
<dbReference type="AlphaFoldDB" id="A0AAV5HUY4"/>
<gene>
    <name evidence="1" type="ORF">SLEP1_g3830</name>
</gene>
<evidence type="ECO:0000313" key="2">
    <source>
        <dbReference type="Proteomes" id="UP001054252"/>
    </source>
</evidence>
<proteinExistence type="predicted"/>
<comment type="caution">
    <text evidence="1">The sequence shown here is derived from an EMBL/GenBank/DDBJ whole genome shotgun (WGS) entry which is preliminary data.</text>
</comment>
<sequence>MHVSILPLFLHRWLFRKSSQVQNKRSLKTLEFNSGVRRARSFRN</sequence>